<dbReference type="RefSeq" id="WP_211428174.1">
    <property type="nucleotide sequence ID" value="NZ_CP072648.1"/>
</dbReference>
<evidence type="ECO:0000313" key="1">
    <source>
        <dbReference type="EMBL" id="QUW02284.1"/>
    </source>
</evidence>
<organism evidence="1 2">
    <name type="scientific">Chloracidobacterium validum</name>
    <dbReference type="NCBI Taxonomy" id="2821543"/>
    <lineage>
        <taxon>Bacteria</taxon>
        <taxon>Pseudomonadati</taxon>
        <taxon>Acidobacteriota</taxon>
        <taxon>Terriglobia</taxon>
        <taxon>Terriglobales</taxon>
        <taxon>Acidobacteriaceae</taxon>
        <taxon>Chloracidobacterium</taxon>
    </lineage>
</organism>
<sequence>MTTLDRLTSAALACSHQRAFVGGVVQHPQTGKFQLWFLPTGCDIKPLRAYASQAQATASYQTLRRAFSSGNPTRLEEAFAVMSETGENPTPFPVDFLDRLRTGVRQALAARGMMVQTPVPAVQGGEHGVVE</sequence>
<name>A0ABX8B6J8_9BACT</name>
<keyword evidence="2" id="KW-1185">Reference proteome</keyword>
<accession>A0ABX8B6J8</accession>
<reference evidence="1 2" key="1">
    <citation type="submission" date="2021-03" db="EMBL/GenBank/DDBJ databases">
        <title>Genomic and phenotypic characterization of Chloracidobacterium isolates provides evidence for multiple species.</title>
        <authorList>
            <person name="Saini M.K."/>
            <person name="Costas A.M.G."/>
            <person name="Tank M."/>
            <person name="Bryant D.A."/>
        </authorList>
    </citation>
    <scope>NUCLEOTIDE SEQUENCE [LARGE SCALE GENOMIC DNA]</scope>
    <source>
        <strain evidence="1 2">BV2-C</strain>
    </source>
</reference>
<gene>
    <name evidence="1" type="ORF">J8C06_07915</name>
</gene>
<dbReference type="Proteomes" id="UP000676506">
    <property type="component" value="Chromosome 1"/>
</dbReference>
<evidence type="ECO:0000313" key="2">
    <source>
        <dbReference type="Proteomes" id="UP000676506"/>
    </source>
</evidence>
<proteinExistence type="predicted"/>
<dbReference type="EMBL" id="CP072648">
    <property type="protein sequence ID" value="QUW02284.1"/>
    <property type="molecule type" value="Genomic_DNA"/>
</dbReference>
<protein>
    <submittedName>
        <fullName evidence="1">Uncharacterized protein</fullName>
    </submittedName>
</protein>